<dbReference type="AlphaFoldDB" id="A0A0E0DXB8"/>
<name>A0A0E0DXB8_9ORYZ</name>
<reference evidence="1" key="2">
    <citation type="submission" date="2018-05" db="EMBL/GenBank/DDBJ databases">
        <title>OmerRS3 (Oryza meridionalis Reference Sequence Version 3).</title>
        <authorList>
            <person name="Zhang J."/>
            <person name="Kudrna D."/>
            <person name="Lee S."/>
            <person name="Talag J."/>
            <person name="Welchert J."/>
            <person name="Wing R.A."/>
        </authorList>
    </citation>
    <scope>NUCLEOTIDE SEQUENCE [LARGE SCALE GENOMIC DNA]</scope>
    <source>
        <strain evidence="1">cv. OR44</strain>
    </source>
</reference>
<dbReference type="HOGENOM" id="CLU_2562232_0_0_1"/>
<organism evidence="1">
    <name type="scientific">Oryza meridionalis</name>
    <dbReference type="NCBI Taxonomy" id="40149"/>
    <lineage>
        <taxon>Eukaryota</taxon>
        <taxon>Viridiplantae</taxon>
        <taxon>Streptophyta</taxon>
        <taxon>Embryophyta</taxon>
        <taxon>Tracheophyta</taxon>
        <taxon>Spermatophyta</taxon>
        <taxon>Magnoliopsida</taxon>
        <taxon>Liliopsida</taxon>
        <taxon>Poales</taxon>
        <taxon>Poaceae</taxon>
        <taxon>BOP clade</taxon>
        <taxon>Oryzoideae</taxon>
        <taxon>Oryzeae</taxon>
        <taxon>Oryzinae</taxon>
        <taxon>Oryza</taxon>
    </lineage>
</organism>
<dbReference type="Proteomes" id="UP000008021">
    <property type="component" value="Chromosome 6"/>
</dbReference>
<protein>
    <submittedName>
        <fullName evidence="1">Uncharacterized protein</fullName>
    </submittedName>
</protein>
<proteinExistence type="predicted"/>
<dbReference type="EnsemblPlants" id="OMERI06G04690.1">
    <property type="protein sequence ID" value="OMERI06G04690.1"/>
    <property type="gene ID" value="OMERI06G04690"/>
</dbReference>
<sequence length="82" mass="9210">MLALLMIRSEMDAAFREAPSRAPSRRKSPEFLSDSGVRVRIYRSAPACLYHQTTLRTSQSSNDVRIRVAVIANVANTRTRTS</sequence>
<keyword evidence="2" id="KW-1185">Reference proteome</keyword>
<evidence type="ECO:0000313" key="1">
    <source>
        <dbReference type="EnsemblPlants" id="OMERI06G04690.1"/>
    </source>
</evidence>
<dbReference type="Gramene" id="OMERI06G04690.1">
    <property type="protein sequence ID" value="OMERI06G04690.1"/>
    <property type="gene ID" value="OMERI06G04690"/>
</dbReference>
<evidence type="ECO:0000313" key="2">
    <source>
        <dbReference type="Proteomes" id="UP000008021"/>
    </source>
</evidence>
<reference evidence="1" key="1">
    <citation type="submission" date="2015-04" db="UniProtKB">
        <authorList>
            <consortium name="EnsemblPlants"/>
        </authorList>
    </citation>
    <scope>IDENTIFICATION</scope>
</reference>
<accession>A0A0E0DXB8</accession>